<dbReference type="AlphaFoldDB" id="A0A9D4ADW4"/>
<dbReference type="EMBL" id="JAIQCV010000003">
    <property type="protein sequence ID" value="KAH1114522.1"/>
    <property type="molecule type" value="Genomic_DNA"/>
</dbReference>
<accession>A0A9D4ADW4</accession>
<proteinExistence type="predicted"/>
<evidence type="ECO:0000313" key="2">
    <source>
        <dbReference type="Proteomes" id="UP000828251"/>
    </source>
</evidence>
<name>A0A9D4ADW4_9ROSI</name>
<feature type="non-terminal residue" evidence="1">
    <location>
        <position position="1"/>
    </location>
</feature>
<reference evidence="1 2" key="1">
    <citation type="journal article" date="2021" name="Plant Biotechnol. J.">
        <title>Multi-omics assisted identification of the key and species-specific regulatory components of drought-tolerant mechanisms in Gossypium stocksii.</title>
        <authorList>
            <person name="Yu D."/>
            <person name="Ke L."/>
            <person name="Zhang D."/>
            <person name="Wu Y."/>
            <person name="Sun Y."/>
            <person name="Mei J."/>
            <person name="Sun J."/>
            <person name="Sun Y."/>
        </authorList>
    </citation>
    <scope>NUCLEOTIDE SEQUENCE [LARGE SCALE GENOMIC DNA]</scope>
    <source>
        <strain evidence="2">cv. E1</strain>
        <tissue evidence="1">Leaf</tissue>
    </source>
</reference>
<dbReference type="Proteomes" id="UP000828251">
    <property type="component" value="Unassembled WGS sequence"/>
</dbReference>
<keyword evidence="2" id="KW-1185">Reference proteome</keyword>
<evidence type="ECO:0000313" key="1">
    <source>
        <dbReference type="EMBL" id="KAH1114522.1"/>
    </source>
</evidence>
<sequence length="84" mass="9736">YEIMKGRFHDMLEILGSTNEVGAQYLSNIPFDQWTQSYDGGLRYGHMTSNLAECINSIFKGTRHFLITSVVKETYFHLVELFPK</sequence>
<gene>
    <name evidence="1" type="ORF">J1N35_007900</name>
</gene>
<protein>
    <submittedName>
        <fullName evidence="1">Uncharacterized protein</fullName>
    </submittedName>
</protein>
<dbReference type="OrthoDB" id="1415334at2759"/>
<organism evidence="1 2">
    <name type="scientific">Gossypium stocksii</name>
    <dbReference type="NCBI Taxonomy" id="47602"/>
    <lineage>
        <taxon>Eukaryota</taxon>
        <taxon>Viridiplantae</taxon>
        <taxon>Streptophyta</taxon>
        <taxon>Embryophyta</taxon>
        <taxon>Tracheophyta</taxon>
        <taxon>Spermatophyta</taxon>
        <taxon>Magnoliopsida</taxon>
        <taxon>eudicotyledons</taxon>
        <taxon>Gunneridae</taxon>
        <taxon>Pentapetalae</taxon>
        <taxon>rosids</taxon>
        <taxon>malvids</taxon>
        <taxon>Malvales</taxon>
        <taxon>Malvaceae</taxon>
        <taxon>Malvoideae</taxon>
        <taxon>Gossypium</taxon>
    </lineage>
</organism>
<comment type="caution">
    <text evidence="1">The sequence shown here is derived from an EMBL/GenBank/DDBJ whole genome shotgun (WGS) entry which is preliminary data.</text>
</comment>